<dbReference type="Gene3D" id="3.90.640.20">
    <property type="entry name" value="Heat-shock cognate protein, ATPase"/>
    <property type="match status" value="1"/>
</dbReference>
<evidence type="ECO:0000313" key="3">
    <source>
        <dbReference type="EMBL" id="AJI21661.1"/>
    </source>
</evidence>
<dbReference type="InterPro" id="IPR037126">
    <property type="entry name" value="PdaC/RsiV-like_sf"/>
</dbReference>
<sequence>MKTMGYKRILTLLGCCILFLGTAGYIVKANSTEKKTASIQTDQTYPNVEIQTLVKDLTDGGYAISYPSFGKKEIDQYIQAYVTDQVAHYEKKLKKLSKKKKSELTITYKIVHYSKQTLSIVFDEYESVNGEKGTSSLKTFTFDLPAQKQMTLKNLFKEDANYLDRLSAISYAELKKQMKTADFDPDLQRGTQAANQNFSQFALLENSIVIYFKPYQLGAEQMKTKTIAIQKDLFKDMLSDAYKDEAVNKNKVKETPPKHIVNEMPQQGAPIDPTKKVVAMTFDDGPNPSSTNLILDGLKEMNGHATFFVLGSRVQYYPETIERMVKEGNEVGNHSWDHPQLTRLNEAQVKHQIGDTQALIEQVSGYEPLHVRPPYGAVNANVRRYIGNVGVTLWDIDPEDWKYRNVPHSVQAVMSQVGDGKVILMHDIYQTSAEAAVEIMKQLHAQGYQLVTISQLEQVKKEREQLHVQ</sequence>
<dbReference type="GO" id="GO:0016810">
    <property type="term" value="F:hydrolase activity, acting on carbon-nitrogen (but not peptide) bonds"/>
    <property type="evidence" value="ECO:0007669"/>
    <property type="project" value="InterPro"/>
</dbReference>
<evidence type="ECO:0000256" key="1">
    <source>
        <dbReference type="ARBA" id="ARBA00022723"/>
    </source>
</evidence>
<organism evidence="3 4">
    <name type="scientific">Priestia megaterium (strain ATCC 14581 / DSM 32 / CCUG 1817 / JCM 2506 / NBRC 15308 / NCIMB 9376 / NCTC 10342 / NRRL B-14308 / VKM B-512 / Ford 19)</name>
    <name type="common">Bacillus megaterium</name>
    <dbReference type="NCBI Taxonomy" id="1348623"/>
    <lineage>
        <taxon>Bacteria</taxon>
        <taxon>Bacillati</taxon>
        <taxon>Bacillota</taxon>
        <taxon>Bacilli</taxon>
        <taxon>Bacillales</taxon>
        <taxon>Bacillaceae</taxon>
        <taxon>Priestia</taxon>
    </lineage>
</organism>
<dbReference type="Gene3D" id="3.20.20.370">
    <property type="entry name" value="Glycoside hydrolase/deacetylase"/>
    <property type="match status" value="1"/>
</dbReference>
<dbReference type="InterPro" id="IPR050248">
    <property type="entry name" value="Polysacc_deacetylase_ArnD"/>
</dbReference>
<dbReference type="PROSITE" id="PS51677">
    <property type="entry name" value="NODB"/>
    <property type="match status" value="1"/>
</dbReference>
<dbReference type="PANTHER" id="PTHR10587">
    <property type="entry name" value="GLYCOSYL TRANSFERASE-RELATED"/>
    <property type="match status" value="1"/>
</dbReference>
<dbReference type="KEGG" id="bmeg:BG04_812"/>
<name>A0A0B6ADR4_PRIM2</name>
<dbReference type="GO" id="GO:0005975">
    <property type="term" value="P:carbohydrate metabolic process"/>
    <property type="evidence" value="ECO:0007669"/>
    <property type="project" value="InterPro"/>
</dbReference>
<dbReference type="PANTHER" id="PTHR10587:SF133">
    <property type="entry name" value="CHITIN DEACETYLASE 1-RELATED"/>
    <property type="match status" value="1"/>
</dbReference>
<accession>A0A0B6ADR4</accession>
<dbReference type="EMBL" id="CP009920">
    <property type="protein sequence ID" value="AJI21661.1"/>
    <property type="molecule type" value="Genomic_DNA"/>
</dbReference>
<dbReference type="Pfam" id="PF01522">
    <property type="entry name" value="Polysacc_deac_1"/>
    <property type="match status" value="1"/>
</dbReference>
<dbReference type="CDD" id="cd10954">
    <property type="entry name" value="CE4_CtAXE_like"/>
    <property type="match status" value="1"/>
</dbReference>
<proteinExistence type="predicted"/>
<dbReference type="Proteomes" id="UP000031829">
    <property type="component" value="Chromosome"/>
</dbReference>
<gene>
    <name evidence="3" type="ORF">BG04_812</name>
</gene>
<dbReference type="InterPro" id="IPR002509">
    <property type="entry name" value="NODB_dom"/>
</dbReference>
<keyword evidence="1" id="KW-0479">Metal-binding</keyword>
<dbReference type="GO" id="GO:0046872">
    <property type="term" value="F:metal ion binding"/>
    <property type="evidence" value="ECO:0007669"/>
    <property type="project" value="UniProtKB-KW"/>
</dbReference>
<evidence type="ECO:0000313" key="4">
    <source>
        <dbReference type="Proteomes" id="UP000031829"/>
    </source>
</evidence>
<keyword evidence="2" id="KW-0378">Hydrolase</keyword>
<dbReference type="InterPro" id="IPR021729">
    <property type="entry name" value="DUF3298"/>
</dbReference>
<dbReference type="SUPFAM" id="SSF88713">
    <property type="entry name" value="Glycoside hydrolase/deacetylase"/>
    <property type="match status" value="1"/>
</dbReference>
<dbReference type="HOGENOM" id="CLU_037608_3_0_9"/>
<dbReference type="AlphaFoldDB" id="A0A0B6ADR4"/>
<dbReference type="GeneID" id="93644293"/>
<dbReference type="Pfam" id="PF11738">
    <property type="entry name" value="DUF3298"/>
    <property type="match status" value="1"/>
</dbReference>
<dbReference type="Gene3D" id="3.30.565.40">
    <property type="entry name" value="Fervidobacterium nodosum Rt17-B1 like"/>
    <property type="match status" value="1"/>
</dbReference>
<dbReference type="GO" id="GO:0016020">
    <property type="term" value="C:membrane"/>
    <property type="evidence" value="ECO:0007669"/>
    <property type="project" value="TreeGrafter"/>
</dbReference>
<evidence type="ECO:0000256" key="2">
    <source>
        <dbReference type="ARBA" id="ARBA00022801"/>
    </source>
</evidence>
<protein>
    <submittedName>
        <fullName evidence="3">Polysaccharide deacetylase family protein</fullName>
    </submittedName>
</protein>
<reference evidence="3 4" key="1">
    <citation type="journal article" date="2015" name="Genome Announc.">
        <title>Complete genome sequences for 35 biothreat assay-relevant bacillus species.</title>
        <authorList>
            <person name="Johnson S.L."/>
            <person name="Daligault H.E."/>
            <person name="Davenport K.W."/>
            <person name="Jaissle J."/>
            <person name="Frey K.G."/>
            <person name="Ladner J.T."/>
            <person name="Broomall S.M."/>
            <person name="Bishop-Lilly K.A."/>
            <person name="Bruce D.C."/>
            <person name="Gibbons H.S."/>
            <person name="Coyne S.R."/>
            <person name="Lo C.C."/>
            <person name="Meincke L."/>
            <person name="Munk A.C."/>
            <person name="Koroleva G.I."/>
            <person name="Rosenzweig C.N."/>
            <person name="Palacios G.F."/>
            <person name="Redden C.L."/>
            <person name="Minogue T.D."/>
            <person name="Chain P.S."/>
        </authorList>
    </citation>
    <scope>NUCLEOTIDE SEQUENCE [LARGE SCALE GENOMIC DNA]</scope>
    <source>
        <strain evidence="4">ATCC 14581 / DSM 32 / JCM 2506 / NBRC 15308 / NCIMB 9376 / NCTC 10342 / NRRL B-14308 / VKM B-512</strain>
    </source>
</reference>
<dbReference type="RefSeq" id="WP_034649566.1">
    <property type="nucleotide sequence ID" value="NZ_BCVB01000001.1"/>
</dbReference>
<dbReference type="InterPro" id="IPR011330">
    <property type="entry name" value="Glyco_hydro/deAcase_b/a-brl"/>
</dbReference>